<organism evidence="9 10">
    <name type="scientific">Sphingomonas ginsenosidivorax</name>
    <dbReference type="NCBI Taxonomy" id="862135"/>
    <lineage>
        <taxon>Bacteria</taxon>
        <taxon>Pseudomonadati</taxon>
        <taxon>Pseudomonadota</taxon>
        <taxon>Alphaproteobacteria</taxon>
        <taxon>Sphingomonadales</taxon>
        <taxon>Sphingomonadaceae</taxon>
        <taxon>Sphingomonas</taxon>
    </lineage>
</organism>
<feature type="compositionally biased region" description="Polar residues" evidence="7">
    <location>
        <begin position="324"/>
        <end position="334"/>
    </location>
</feature>
<dbReference type="PANTHER" id="PTHR47683">
    <property type="entry name" value="PSEUDOURIDINE SYNTHASE FAMILY PROTEIN-RELATED"/>
    <property type="match status" value="1"/>
</dbReference>
<dbReference type="Pfam" id="PF01479">
    <property type="entry name" value="S4"/>
    <property type="match status" value="1"/>
</dbReference>
<dbReference type="SUPFAM" id="SSF55174">
    <property type="entry name" value="Alpha-L RNA-binding motif"/>
    <property type="match status" value="1"/>
</dbReference>
<proteinExistence type="inferred from homology"/>
<evidence type="ECO:0000313" key="10">
    <source>
        <dbReference type="Proteomes" id="UP000321250"/>
    </source>
</evidence>
<dbReference type="RefSeq" id="WP_147081879.1">
    <property type="nucleotide sequence ID" value="NZ_VOQR01000001.1"/>
</dbReference>
<dbReference type="InterPro" id="IPR002942">
    <property type="entry name" value="S4_RNA-bd"/>
</dbReference>
<feature type="compositionally biased region" description="Low complexity" evidence="7">
    <location>
        <begin position="463"/>
        <end position="472"/>
    </location>
</feature>
<keyword evidence="3 5" id="KW-0694">RNA-binding</keyword>
<evidence type="ECO:0000256" key="6">
    <source>
        <dbReference type="RuleBase" id="RU003887"/>
    </source>
</evidence>
<dbReference type="CDD" id="cd00165">
    <property type="entry name" value="S4"/>
    <property type="match status" value="1"/>
</dbReference>
<dbReference type="InterPro" id="IPR018496">
    <property type="entry name" value="PsdUridine_synth_RsuA/RluB_CS"/>
</dbReference>
<dbReference type="EMBL" id="VOQR01000001">
    <property type="protein sequence ID" value="TXC71015.1"/>
    <property type="molecule type" value="Genomic_DNA"/>
</dbReference>
<comment type="catalytic activity">
    <reaction evidence="1">
        <text>a uridine in RNA = a pseudouridine in RNA</text>
        <dbReference type="Rhea" id="RHEA:48348"/>
        <dbReference type="Rhea" id="RHEA-COMP:12068"/>
        <dbReference type="Rhea" id="RHEA-COMP:12069"/>
        <dbReference type="ChEBI" id="CHEBI:65314"/>
        <dbReference type="ChEBI" id="CHEBI:65315"/>
    </reaction>
</comment>
<dbReference type="PROSITE" id="PS01149">
    <property type="entry name" value="PSI_RSU"/>
    <property type="match status" value="1"/>
</dbReference>
<protein>
    <recommendedName>
        <fullName evidence="6">Pseudouridine synthase</fullName>
        <ecNumber evidence="6">5.4.99.-</ecNumber>
    </recommendedName>
</protein>
<feature type="compositionally biased region" description="Basic and acidic residues" evidence="7">
    <location>
        <begin position="418"/>
        <end position="443"/>
    </location>
</feature>
<accession>A0A5C6UG49</accession>
<dbReference type="AlphaFoldDB" id="A0A5C6UG49"/>
<evidence type="ECO:0000256" key="5">
    <source>
        <dbReference type="PROSITE-ProRule" id="PRU00182"/>
    </source>
</evidence>
<feature type="compositionally biased region" description="Low complexity" evidence="7">
    <location>
        <begin position="10"/>
        <end position="25"/>
    </location>
</feature>
<dbReference type="InterPro" id="IPR042092">
    <property type="entry name" value="PsdUridine_s_RsuA/RluB/E/F_cat"/>
</dbReference>
<feature type="region of interest" description="Disordered" evidence="7">
    <location>
        <begin position="1"/>
        <end position="26"/>
    </location>
</feature>
<evidence type="ECO:0000259" key="8">
    <source>
        <dbReference type="SMART" id="SM00363"/>
    </source>
</evidence>
<dbReference type="SUPFAM" id="SSF55120">
    <property type="entry name" value="Pseudouridine synthase"/>
    <property type="match status" value="1"/>
</dbReference>
<name>A0A5C6UG49_9SPHN</name>
<dbReference type="Gene3D" id="3.30.70.580">
    <property type="entry name" value="Pseudouridine synthase I, catalytic domain, N-terminal subdomain"/>
    <property type="match status" value="1"/>
</dbReference>
<evidence type="ECO:0000256" key="2">
    <source>
        <dbReference type="ARBA" id="ARBA00008348"/>
    </source>
</evidence>
<comment type="similarity">
    <text evidence="2 6">Belongs to the pseudouridine synthase RsuA family.</text>
</comment>
<evidence type="ECO:0000256" key="3">
    <source>
        <dbReference type="ARBA" id="ARBA00022884"/>
    </source>
</evidence>
<dbReference type="PANTHER" id="PTHR47683:SF3">
    <property type="entry name" value="RIBOSOMAL LARGE SUBUNIT PSEUDOURIDINE SYNTHASE B"/>
    <property type="match status" value="1"/>
</dbReference>
<dbReference type="InterPro" id="IPR006145">
    <property type="entry name" value="PsdUridine_synth_RsuA/RluA"/>
</dbReference>
<dbReference type="Proteomes" id="UP000321250">
    <property type="component" value="Unassembled WGS sequence"/>
</dbReference>
<dbReference type="InterPro" id="IPR020094">
    <property type="entry name" value="TruA/RsuA/RluB/E/F_N"/>
</dbReference>
<dbReference type="NCBIfam" id="TIGR00093">
    <property type="entry name" value="pseudouridine synthase"/>
    <property type="match status" value="1"/>
</dbReference>
<dbReference type="GO" id="GO:0000455">
    <property type="term" value="P:enzyme-directed rRNA pseudouridine synthesis"/>
    <property type="evidence" value="ECO:0007669"/>
    <property type="project" value="UniProtKB-ARBA"/>
</dbReference>
<dbReference type="GO" id="GO:0120159">
    <property type="term" value="F:rRNA pseudouridine synthase activity"/>
    <property type="evidence" value="ECO:0007669"/>
    <property type="project" value="UniProtKB-ARBA"/>
</dbReference>
<feature type="compositionally biased region" description="Low complexity" evidence="7">
    <location>
        <begin position="445"/>
        <end position="455"/>
    </location>
</feature>
<reference evidence="9 10" key="1">
    <citation type="journal article" date="2013" name="Antonie Van Leeuwenhoek">
        <title>Sphingomonas ginsenosidivorax sp. nov., with the ability to transform ginsenosides.</title>
        <authorList>
            <person name="Jin X.F."/>
            <person name="Kim J.K."/>
            <person name="Liu Q.M."/>
            <person name="Kang M.S."/>
            <person name="He D."/>
            <person name="Jin F.X."/>
            <person name="Kim S.C."/>
            <person name="Im W.T."/>
        </authorList>
    </citation>
    <scope>NUCLEOTIDE SEQUENCE [LARGE SCALE GENOMIC DNA]</scope>
    <source>
        <strain evidence="9 10">KHI67</strain>
    </source>
</reference>
<dbReference type="GO" id="GO:0003723">
    <property type="term" value="F:RNA binding"/>
    <property type="evidence" value="ECO:0007669"/>
    <property type="project" value="UniProtKB-KW"/>
</dbReference>
<feature type="compositionally biased region" description="Basic residues" evidence="7">
    <location>
        <begin position="480"/>
        <end position="490"/>
    </location>
</feature>
<evidence type="ECO:0000313" key="9">
    <source>
        <dbReference type="EMBL" id="TXC71015.1"/>
    </source>
</evidence>
<dbReference type="InterPro" id="IPR020103">
    <property type="entry name" value="PsdUridine_synth_cat_dom_sf"/>
</dbReference>
<keyword evidence="4 6" id="KW-0413">Isomerase</keyword>
<dbReference type="InterPro" id="IPR036986">
    <property type="entry name" value="S4_RNA-bd_sf"/>
</dbReference>
<dbReference type="OrthoDB" id="9807213at2"/>
<dbReference type="Gene3D" id="3.30.70.1560">
    <property type="entry name" value="Alpha-L RNA-binding motif"/>
    <property type="match status" value="1"/>
</dbReference>
<feature type="compositionally biased region" description="Basic and acidic residues" evidence="7">
    <location>
        <begin position="359"/>
        <end position="369"/>
    </location>
</feature>
<feature type="region of interest" description="Disordered" evidence="7">
    <location>
        <begin position="260"/>
        <end position="490"/>
    </location>
</feature>
<evidence type="ECO:0000256" key="4">
    <source>
        <dbReference type="ARBA" id="ARBA00023235"/>
    </source>
</evidence>
<gene>
    <name evidence="9" type="ORF">FSB78_08675</name>
</gene>
<sequence>MTTSKDSDTPPEGTPVGTPSGTPTGDRIAKLLARAGIASRREIERMIEEGRVALNGTIVDTPATILRNLNGVTVDGDPVQPPEHARLFLYHKPPGLLVTERDPAGRPIIYDKLPKDLPRLVPVGRLDMNTEGLLLMTTDGGLKRTLELPASGVERAYRARAYGPITQAQLDELMEGVEIEGVRYGAINANIERRTGANVWIEMILTEGKNREVRRVLEYLGLQVSRLIRTRYGPFVLGELMPGQIGEVTQHDVVAFQKDLGKGKPAGPAERPNIGISASAGAGAGIGGRPNKPAALPVAGPIRTHRPVTERPARVKPERIRPTALQQRGDTTNPWARPEPGERTAARLPAQHSARPTGQRRDDDRDRGEALSTSPKIKHFRPAKPPRNAPPAPTRVGGSGPRRTDAQRTPYDASRPQRTRDDTARPQRTRDDAAPRTPIDKRAARSAGGRPGAEPRTFRPDTGGKPARPAGKGPSGGRGHPPRAPRGGKK</sequence>
<comment type="caution">
    <text evidence="9">The sequence shown here is derived from an EMBL/GenBank/DDBJ whole genome shotgun (WGS) entry which is preliminary data.</text>
</comment>
<dbReference type="InterPro" id="IPR000748">
    <property type="entry name" value="PsdUridine_synth_RsuA/RluB/E/F"/>
</dbReference>
<dbReference type="EC" id="5.4.99.-" evidence="6"/>
<dbReference type="Pfam" id="PF00849">
    <property type="entry name" value="PseudoU_synth_2"/>
    <property type="match status" value="1"/>
</dbReference>
<dbReference type="Gene3D" id="3.10.290.10">
    <property type="entry name" value="RNA-binding S4 domain"/>
    <property type="match status" value="1"/>
</dbReference>
<evidence type="ECO:0000256" key="7">
    <source>
        <dbReference type="SAM" id="MobiDB-lite"/>
    </source>
</evidence>
<feature type="domain" description="RNA-binding S4" evidence="8">
    <location>
        <begin position="26"/>
        <end position="84"/>
    </location>
</feature>
<keyword evidence="10" id="KW-1185">Reference proteome</keyword>
<dbReference type="PROSITE" id="PS50889">
    <property type="entry name" value="S4"/>
    <property type="match status" value="1"/>
</dbReference>
<evidence type="ECO:0000256" key="1">
    <source>
        <dbReference type="ARBA" id="ARBA00000073"/>
    </source>
</evidence>
<dbReference type="InterPro" id="IPR050343">
    <property type="entry name" value="RsuA_PseudoU_synthase"/>
</dbReference>
<dbReference type="SMART" id="SM00363">
    <property type="entry name" value="S4"/>
    <property type="match status" value="1"/>
</dbReference>
<feature type="compositionally biased region" description="Basic and acidic residues" evidence="7">
    <location>
        <begin position="307"/>
        <end position="321"/>
    </location>
</feature>